<organism evidence="2 3">
    <name type="scientific">Bacillus cereus HuA2-1</name>
    <dbReference type="NCBI Taxonomy" id="1053201"/>
    <lineage>
        <taxon>Bacteria</taxon>
        <taxon>Bacillati</taxon>
        <taxon>Bacillota</taxon>
        <taxon>Bacilli</taxon>
        <taxon>Bacillales</taxon>
        <taxon>Bacillaceae</taxon>
        <taxon>Bacillus</taxon>
        <taxon>Bacillus cereus group</taxon>
    </lineage>
</organism>
<dbReference type="PATRIC" id="fig|1053201.3.peg.3586"/>
<evidence type="ECO:0000256" key="1">
    <source>
        <dbReference type="SAM" id="Phobius"/>
    </source>
</evidence>
<dbReference type="RefSeq" id="WP_002138079.1">
    <property type="nucleotide sequence ID" value="NZ_JH804672.1"/>
</dbReference>
<evidence type="ECO:0000313" key="3">
    <source>
        <dbReference type="Proteomes" id="UP000004136"/>
    </source>
</evidence>
<reference evidence="2 3" key="1">
    <citation type="submission" date="2012-04" db="EMBL/GenBank/DDBJ databases">
        <title>The Genome Sequence of Bacillus cereus HuA2-1.</title>
        <authorList>
            <consortium name="The Broad Institute Genome Sequencing Platform"/>
            <consortium name="The Broad Institute Genome Sequencing Center for Infectious Disease"/>
            <person name="Feldgarden M."/>
            <person name="Van der Auwera G.A."/>
            <person name="Mahillon J."/>
            <person name="Duprez V."/>
            <person name="Timmery S."/>
            <person name="Mattelet C."/>
            <person name="Dierick K."/>
            <person name="Sun M."/>
            <person name="Yu Z."/>
            <person name="Zhu L."/>
            <person name="Hu X."/>
            <person name="Shank E.B."/>
            <person name="Swiecicka I."/>
            <person name="Hansen B.M."/>
            <person name="Andrup L."/>
            <person name="Young S.K."/>
            <person name="Zeng Q."/>
            <person name="Gargeya S."/>
            <person name="Fitzgerald M."/>
            <person name="Haas B."/>
            <person name="Abouelleil A."/>
            <person name="Alvarado L."/>
            <person name="Arachchi H.M."/>
            <person name="Berlin A."/>
            <person name="Chapman S.B."/>
            <person name="Goldberg J."/>
            <person name="Griggs A."/>
            <person name="Gujja S."/>
            <person name="Hansen M."/>
            <person name="Howarth C."/>
            <person name="Imamovic A."/>
            <person name="Larimer J."/>
            <person name="McCowen C."/>
            <person name="Montmayeur A."/>
            <person name="Murphy C."/>
            <person name="Neiman D."/>
            <person name="Pearson M."/>
            <person name="Priest M."/>
            <person name="Roberts A."/>
            <person name="Saif S."/>
            <person name="Shea T."/>
            <person name="Sisk P."/>
            <person name="Sykes S."/>
            <person name="Wortman J."/>
            <person name="Nusbaum C."/>
            <person name="Birren B."/>
        </authorList>
    </citation>
    <scope>NUCLEOTIDE SEQUENCE [LARGE SCALE GENOMIC DNA]</scope>
    <source>
        <strain evidence="2 3">HuA2-1</strain>
    </source>
</reference>
<evidence type="ECO:0000313" key="2">
    <source>
        <dbReference type="EMBL" id="EJV82106.1"/>
    </source>
</evidence>
<accession>J9BSR7</accession>
<comment type="caution">
    <text evidence="2">The sequence shown here is derived from an EMBL/GenBank/DDBJ whole genome shotgun (WGS) entry which is preliminary data.</text>
</comment>
<evidence type="ECO:0008006" key="4">
    <source>
        <dbReference type="Google" id="ProtNLM"/>
    </source>
</evidence>
<dbReference type="EMBL" id="AHDV01000024">
    <property type="protein sequence ID" value="EJV82106.1"/>
    <property type="molecule type" value="Genomic_DNA"/>
</dbReference>
<dbReference type="Proteomes" id="UP000004136">
    <property type="component" value="Unassembled WGS sequence"/>
</dbReference>
<protein>
    <recommendedName>
        <fullName evidence="4">Phage protein</fullName>
    </recommendedName>
</protein>
<dbReference type="AlphaFoldDB" id="J9BSR7"/>
<proteinExistence type="predicted"/>
<sequence>MEDTISGEIFILIMVLIAWLFYKTYEPIKQWAWSDVEQKEKTQCNGSL</sequence>
<keyword evidence="1" id="KW-0472">Membrane</keyword>
<feature type="transmembrane region" description="Helical" evidence="1">
    <location>
        <begin position="6"/>
        <end position="22"/>
    </location>
</feature>
<keyword evidence="1" id="KW-1133">Transmembrane helix</keyword>
<keyword evidence="1" id="KW-0812">Transmembrane</keyword>
<name>J9BSR7_BACCE</name>
<dbReference type="HOGENOM" id="CLU_213045_0_0_9"/>
<gene>
    <name evidence="2" type="ORF">IG3_03508</name>
</gene>